<dbReference type="Proteomes" id="UP001500016">
    <property type="component" value="Unassembled WGS sequence"/>
</dbReference>
<reference evidence="6" key="1">
    <citation type="journal article" date="2019" name="Int. J. Syst. Evol. Microbiol.">
        <title>The Global Catalogue of Microorganisms (GCM) 10K type strain sequencing project: providing services to taxonomists for standard genome sequencing and annotation.</title>
        <authorList>
            <consortium name="The Broad Institute Genomics Platform"/>
            <consortium name="The Broad Institute Genome Sequencing Center for Infectious Disease"/>
            <person name="Wu L."/>
            <person name="Ma J."/>
        </authorList>
    </citation>
    <scope>NUCLEOTIDE SEQUENCE [LARGE SCALE GENOMIC DNA]</scope>
    <source>
        <strain evidence="6">JCM 15478</strain>
    </source>
</reference>
<dbReference type="Pfam" id="PF17920">
    <property type="entry name" value="TetR_C_16"/>
    <property type="match status" value="1"/>
</dbReference>
<dbReference type="PANTHER" id="PTHR30055">
    <property type="entry name" value="HTH-TYPE TRANSCRIPTIONAL REGULATOR RUTR"/>
    <property type="match status" value="1"/>
</dbReference>
<feature type="compositionally biased region" description="Low complexity" evidence="3">
    <location>
        <begin position="1"/>
        <end position="12"/>
    </location>
</feature>
<evidence type="ECO:0000259" key="4">
    <source>
        <dbReference type="PROSITE" id="PS50977"/>
    </source>
</evidence>
<dbReference type="InterPro" id="IPR041678">
    <property type="entry name" value="TetR_C_16"/>
</dbReference>
<organism evidence="5 6">
    <name type="scientific">Streptomyces albiaxialis</name>
    <dbReference type="NCBI Taxonomy" id="329523"/>
    <lineage>
        <taxon>Bacteria</taxon>
        <taxon>Bacillati</taxon>
        <taxon>Actinomycetota</taxon>
        <taxon>Actinomycetes</taxon>
        <taxon>Kitasatosporales</taxon>
        <taxon>Streptomycetaceae</taxon>
        <taxon>Streptomyces</taxon>
    </lineage>
</organism>
<name>A0ABP5ITV5_9ACTN</name>
<dbReference type="SUPFAM" id="SSF48498">
    <property type="entry name" value="Tetracyclin repressor-like, C-terminal domain"/>
    <property type="match status" value="1"/>
</dbReference>
<dbReference type="InterPro" id="IPR009057">
    <property type="entry name" value="Homeodomain-like_sf"/>
</dbReference>
<dbReference type="SUPFAM" id="SSF46689">
    <property type="entry name" value="Homeodomain-like"/>
    <property type="match status" value="1"/>
</dbReference>
<protein>
    <submittedName>
        <fullName evidence="5">TetR family transcriptional regulator</fullName>
    </submittedName>
</protein>
<gene>
    <name evidence="5" type="ORF">GCM10009801_80680</name>
</gene>
<evidence type="ECO:0000313" key="5">
    <source>
        <dbReference type="EMBL" id="GAA2104829.1"/>
    </source>
</evidence>
<dbReference type="InterPro" id="IPR050109">
    <property type="entry name" value="HTH-type_TetR-like_transc_reg"/>
</dbReference>
<feature type="DNA-binding region" description="H-T-H motif" evidence="2">
    <location>
        <begin position="51"/>
        <end position="70"/>
    </location>
</feature>
<keyword evidence="1 2" id="KW-0238">DNA-binding</keyword>
<dbReference type="Gene3D" id="1.10.10.60">
    <property type="entry name" value="Homeodomain-like"/>
    <property type="match status" value="1"/>
</dbReference>
<evidence type="ECO:0000256" key="2">
    <source>
        <dbReference type="PROSITE-ProRule" id="PRU00335"/>
    </source>
</evidence>
<dbReference type="RefSeq" id="WP_344535773.1">
    <property type="nucleotide sequence ID" value="NZ_BAAAPE010000032.1"/>
</dbReference>
<feature type="region of interest" description="Disordered" evidence="3">
    <location>
        <begin position="1"/>
        <end position="32"/>
    </location>
</feature>
<accession>A0ABP5ITV5</accession>
<evidence type="ECO:0000256" key="1">
    <source>
        <dbReference type="ARBA" id="ARBA00023125"/>
    </source>
</evidence>
<sequence>MSAATPGGPAAAPRKRGRPARGSAEDGPGARERILTSARTEFAERGYDKASVRAIARGAEVDPALVHHYFGTKEQVFGAAIESAFAPAFVVPRMFEDSRPEELGEKIVRAFFHIWEDPRTRDPMLAVLRSAVNNEKAAQVFRRLLQRNLLSRAAAVLDVPDAELRVELAASQMVGAALVRYVIGMEPIASEPLDQLAARLAPAVQQHLTGSPAPGAGAAAGGTAGS</sequence>
<keyword evidence="6" id="KW-1185">Reference proteome</keyword>
<dbReference type="EMBL" id="BAAAPE010000032">
    <property type="protein sequence ID" value="GAA2104829.1"/>
    <property type="molecule type" value="Genomic_DNA"/>
</dbReference>
<dbReference type="InterPro" id="IPR001647">
    <property type="entry name" value="HTH_TetR"/>
</dbReference>
<dbReference type="PROSITE" id="PS50977">
    <property type="entry name" value="HTH_TETR_2"/>
    <property type="match status" value="1"/>
</dbReference>
<proteinExistence type="predicted"/>
<dbReference type="Pfam" id="PF00440">
    <property type="entry name" value="TetR_N"/>
    <property type="match status" value="1"/>
</dbReference>
<dbReference type="Gene3D" id="1.10.357.10">
    <property type="entry name" value="Tetracycline Repressor, domain 2"/>
    <property type="match status" value="1"/>
</dbReference>
<dbReference type="InterPro" id="IPR036271">
    <property type="entry name" value="Tet_transcr_reg_TetR-rel_C_sf"/>
</dbReference>
<evidence type="ECO:0000256" key="3">
    <source>
        <dbReference type="SAM" id="MobiDB-lite"/>
    </source>
</evidence>
<dbReference type="PANTHER" id="PTHR30055:SF235">
    <property type="entry name" value="TRANSCRIPTIONAL REGULATORY PROTEIN"/>
    <property type="match status" value="1"/>
</dbReference>
<evidence type="ECO:0000313" key="6">
    <source>
        <dbReference type="Proteomes" id="UP001500016"/>
    </source>
</evidence>
<dbReference type="PRINTS" id="PR00455">
    <property type="entry name" value="HTHTETR"/>
</dbReference>
<comment type="caution">
    <text evidence="5">The sequence shown here is derived from an EMBL/GenBank/DDBJ whole genome shotgun (WGS) entry which is preliminary data.</text>
</comment>
<feature type="domain" description="HTH tetR-type" evidence="4">
    <location>
        <begin position="28"/>
        <end position="88"/>
    </location>
</feature>